<feature type="compositionally biased region" description="Polar residues" evidence="8">
    <location>
        <begin position="511"/>
        <end position="523"/>
    </location>
</feature>
<dbReference type="Proteomes" id="UP001379533">
    <property type="component" value="Chromosome"/>
</dbReference>
<dbReference type="SUPFAM" id="SSF56112">
    <property type="entry name" value="Protein kinase-like (PK-like)"/>
    <property type="match status" value="1"/>
</dbReference>
<dbReference type="Gene3D" id="3.30.200.20">
    <property type="entry name" value="Phosphorylase Kinase, domain 1"/>
    <property type="match status" value="1"/>
</dbReference>
<evidence type="ECO:0000256" key="5">
    <source>
        <dbReference type="ARBA" id="ARBA00022777"/>
    </source>
</evidence>
<dbReference type="Gene3D" id="1.10.510.10">
    <property type="entry name" value="Transferase(Phosphotransferase) domain 1"/>
    <property type="match status" value="1"/>
</dbReference>
<dbReference type="InterPro" id="IPR050660">
    <property type="entry name" value="NEK_Ser/Thr_kinase"/>
</dbReference>
<evidence type="ECO:0000256" key="4">
    <source>
        <dbReference type="ARBA" id="ARBA00022741"/>
    </source>
</evidence>
<evidence type="ECO:0000256" key="8">
    <source>
        <dbReference type="SAM" id="MobiDB-lite"/>
    </source>
</evidence>
<dbReference type="PROSITE" id="PS50011">
    <property type="entry name" value="PROTEIN_KINASE_DOM"/>
    <property type="match status" value="1"/>
</dbReference>
<evidence type="ECO:0000259" key="10">
    <source>
        <dbReference type="PROSITE" id="PS50011"/>
    </source>
</evidence>
<keyword evidence="3" id="KW-0808">Transferase</keyword>
<dbReference type="EMBL" id="CP089982">
    <property type="protein sequence ID" value="WXA96830.1"/>
    <property type="molecule type" value="Genomic_DNA"/>
</dbReference>
<feature type="region of interest" description="Disordered" evidence="8">
    <location>
        <begin position="723"/>
        <end position="745"/>
    </location>
</feature>
<feature type="region of interest" description="Disordered" evidence="8">
    <location>
        <begin position="391"/>
        <end position="428"/>
    </location>
</feature>
<feature type="binding site" evidence="7">
    <location>
        <position position="107"/>
    </location>
    <ligand>
        <name>ATP</name>
        <dbReference type="ChEBI" id="CHEBI:30616"/>
    </ligand>
</feature>
<proteinExistence type="inferred from homology"/>
<evidence type="ECO:0000256" key="3">
    <source>
        <dbReference type="ARBA" id="ARBA00022679"/>
    </source>
</evidence>
<reference evidence="11 12" key="1">
    <citation type="submission" date="2021-12" db="EMBL/GenBank/DDBJ databases">
        <title>Discovery of the Pendulisporaceae a myxobacterial family with distinct sporulation behavior and unique specialized metabolism.</title>
        <authorList>
            <person name="Garcia R."/>
            <person name="Popoff A."/>
            <person name="Bader C.D."/>
            <person name="Loehr J."/>
            <person name="Walesch S."/>
            <person name="Walt C."/>
            <person name="Boldt J."/>
            <person name="Bunk B."/>
            <person name="Haeckl F.J.F.P.J."/>
            <person name="Gunesch A.P."/>
            <person name="Birkelbach J."/>
            <person name="Nuebel U."/>
            <person name="Pietschmann T."/>
            <person name="Bach T."/>
            <person name="Mueller R."/>
        </authorList>
    </citation>
    <scope>NUCLEOTIDE SEQUENCE [LARGE SCALE GENOMIC DNA]</scope>
    <source>
        <strain evidence="11 12">MSr12523</strain>
    </source>
</reference>
<evidence type="ECO:0000256" key="2">
    <source>
        <dbReference type="ARBA" id="ARBA00012513"/>
    </source>
</evidence>
<dbReference type="InterPro" id="IPR008271">
    <property type="entry name" value="Ser/Thr_kinase_AS"/>
</dbReference>
<evidence type="ECO:0000256" key="1">
    <source>
        <dbReference type="ARBA" id="ARBA00010886"/>
    </source>
</evidence>
<evidence type="ECO:0000256" key="9">
    <source>
        <dbReference type="SAM" id="Phobius"/>
    </source>
</evidence>
<dbReference type="EC" id="2.7.11.1" evidence="2"/>
<dbReference type="CDD" id="cd14014">
    <property type="entry name" value="STKc_PknB_like"/>
    <property type="match status" value="1"/>
</dbReference>
<gene>
    <name evidence="11" type="ORF">LZC95_08270</name>
</gene>
<dbReference type="InterPro" id="IPR000719">
    <property type="entry name" value="Prot_kinase_dom"/>
</dbReference>
<dbReference type="PROSITE" id="PS00107">
    <property type="entry name" value="PROTEIN_KINASE_ATP"/>
    <property type="match status" value="1"/>
</dbReference>
<evidence type="ECO:0000256" key="7">
    <source>
        <dbReference type="PROSITE-ProRule" id="PRU10141"/>
    </source>
</evidence>
<evidence type="ECO:0000313" key="12">
    <source>
        <dbReference type="Proteomes" id="UP001379533"/>
    </source>
</evidence>
<accession>A0ABZ2KIE7</accession>
<keyword evidence="5 11" id="KW-0418">Kinase</keyword>
<dbReference type="GO" id="GO:0016301">
    <property type="term" value="F:kinase activity"/>
    <property type="evidence" value="ECO:0007669"/>
    <property type="project" value="UniProtKB-KW"/>
</dbReference>
<feature type="domain" description="Protein kinase" evidence="10">
    <location>
        <begin position="69"/>
        <end position="355"/>
    </location>
</feature>
<dbReference type="Pfam" id="PF00069">
    <property type="entry name" value="Pkinase"/>
    <property type="match status" value="1"/>
</dbReference>
<feature type="region of interest" description="Disordered" evidence="8">
    <location>
        <begin position="446"/>
        <end position="559"/>
    </location>
</feature>
<dbReference type="RefSeq" id="WP_394847446.1">
    <property type="nucleotide sequence ID" value="NZ_CP089982.1"/>
</dbReference>
<dbReference type="PANTHER" id="PTHR43671:SF13">
    <property type="entry name" value="SERINE_THREONINE-PROTEIN KINASE NEK2"/>
    <property type="match status" value="1"/>
</dbReference>
<organism evidence="11 12">
    <name type="scientific">Pendulispora brunnea</name>
    <dbReference type="NCBI Taxonomy" id="2905690"/>
    <lineage>
        <taxon>Bacteria</taxon>
        <taxon>Pseudomonadati</taxon>
        <taxon>Myxococcota</taxon>
        <taxon>Myxococcia</taxon>
        <taxon>Myxococcales</taxon>
        <taxon>Sorangiineae</taxon>
        <taxon>Pendulisporaceae</taxon>
        <taxon>Pendulispora</taxon>
    </lineage>
</organism>
<protein>
    <recommendedName>
        <fullName evidence="2">non-specific serine/threonine protein kinase</fullName>
        <ecNumber evidence="2">2.7.11.1</ecNumber>
    </recommendedName>
</protein>
<feature type="transmembrane region" description="Helical" evidence="9">
    <location>
        <begin position="763"/>
        <end position="784"/>
    </location>
</feature>
<dbReference type="InterPro" id="IPR017441">
    <property type="entry name" value="Protein_kinase_ATP_BS"/>
</dbReference>
<keyword evidence="6 7" id="KW-0067">ATP-binding</keyword>
<sequence>MWICTTGRLVPELCSRCWRDRGAPSASHAQSFSPRMPAVATRWPARSKGQAERVMPVYKRFQLIPGTKYFYLAWIGKGGYSEVIRVTNSVTIDENGEQQAQLRYALKLYAVLDDNLAEAEQLMLQELDKLRKLEHEGIVKAWDFGITEEEGGLRRPYLVMEYLHGQSLRTSLEAEQGQPISVGHVLNIMLQLLQAVQHAHNQGIIHRDLKPENIVFHRTTDGREIAKILDFGIAGLRWPQEGTNVPIGLLGTMLYMAPELWRGAAPTVQSDLYALGAIIYEMLAGQRPIGDKDTGNFGADVKAYSHGHQHVAPPPIRQFADVPEDLEELVMWMLRKDPRERPGRAYEVLERANFMYNRWEAEHATATLAPEFVTDHTAPWRRADFNRTEDRRPLEVVDDPELGGPAPENVEQEEAPTKSGQTTAGGTLRSALPATNRVADKYETPRAAGTPHFSSVRSAEPVVSPEQEMRAAPTLSYRAPTYDAAAQRTDTRPIHPDEIDPSRPAVGASYGANTGTANGQPARSPQPLPATNRLPPKSAGIGPAATTSSNLPDTNRLPLEPSSLATQLVAQVVQAPAFPAVHALDLDAPLAQTLDPDTPVMQTPRFDMPAVEAPDPALPPIVAMPIVHVFNAESATVNRPAAPEPSRNGASVNGITEAAIGAPADASEESVASEQRPALARPISEPPDSSKGLKWVDELSMAEARSIVVADEVRRHERGASGIATGDVNRNDRNAPTVVPGVAGPKRSDMANSHWTASLTMRALLFVGVILVAMLVVMAIYALLFRGRSPAMTSGTAGPPATMVGEPT</sequence>
<dbReference type="InterPro" id="IPR011009">
    <property type="entry name" value="Kinase-like_dom_sf"/>
</dbReference>
<comment type="similarity">
    <text evidence="1">Belongs to the protein kinase superfamily. NEK Ser/Thr protein kinase family. NIMA subfamily.</text>
</comment>
<feature type="region of interest" description="Disordered" evidence="8">
    <location>
        <begin position="663"/>
        <end position="691"/>
    </location>
</feature>
<dbReference type="PROSITE" id="PS00108">
    <property type="entry name" value="PROTEIN_KINASE_ST"/>
    <property type="match status" value="1"/>
</dbReference>
<keyword evidence="4 7" id="KW-0547">Nucleotide-binding</keyword>
<evidence type="ECO:0000256" key="6">
    <source>
        <dbReference type="ARBA" id="ARBA00022840"/>
    </source>
</evidence>
<keyword evidence="9" id="KW-1133">Transmembrane helix</keyword>
<dbReference type="PANTHER" id="PTHR43671">
    <property type="entry name" value="SERINE/THREONINE-PROTEIN KINASE NEK"/>
    <property type="match status" value="1"/>
</dbReference>
<feature type="compositionally biased region" description="Basic and acidic residues" evidence="8">
    <location>
        <begin position="489"/>
        <end position="501"/>
    </location>
</feature>
<keyword evidence="12" id="KW-1185">Reference proteome</keyword>
<dbReference type="SMART" id="SM00220">
    <property type="entry name" value="S_TKc"/>
    <property type="match status" value="1"/>
</dbReference>
<keyword evidence="9" id="KW-0812">Transmembrane</keyword>
<evidence type="ECO:0000313" key="11">
    <source>
        <dbReference type="EMBL" id="WXA96830.1"/>
    </source>
</evidence>
<name>A0ABZ2KIE7_9BACT</name>
<keyword evidence="9" id="KW-0472">Membrane</keyword>